<evidence type="ECO:0000259" key="4">
    <source>
        <dbReference type="Pfam" id="PF01471"/>
    </source>
</evidence>
<accession>A0A543K953</accession>
<dbReference type="Pfam" id="PF01471">
    <property type="entry name" value="PG_binding_1"/>
    <property type="match status" value="2"/>
</dbReference>
<dbReference type="EMBL" id="VFPT01000001">
    <property type="protein sequence ID" value="TQM91620.1"/>
    <property type="molecule type" value="Genomic_DNA"/>
</dbReference>
<feature type="domain" description="Peptidoglycan binding-like" evidence="4">
    <location>
        <begin position="316"/>
        <end position="369"/>
    </location>
</feature>
<dbReference type="SUPFAM" id="SSF47090">
    <property type="entry name" value="PGBD-like"/>
    <property type="match status" value="2"/>
</dbReference>
<dbReference type="OrthoDB" id="8092964at2"/>
<organism evidence="5 6">
    <name type="scientific">Roseinatronobacter monicus</name>
    <dbReference type="NCBI Taxonomy" id="393481"/>
    <lineage>
        <taxon>Bacteria</taxon>
        <taxon>Pseudomonadati</taxon>
        <taxon>Pseudomonadota</taxon>
        <taxon>Alphaproteobacteria</taxon>
        <taxon>Rhodobacterales</taxon>
        <taxon>Paracoccaceae</taxon>
        <taxon>Roseinatronobacter</taxon>
    </lineage>
</organism>
<feature type="region of interest" description="Disordered" evidence="2">
    <location>
        <begin position="598"/>
        <end position="617"/>
    </location>
</feature>
<dbReference type="InterPro" id="IPR036366">
    <property type="entry name" value="PGBDSf"/>
</dbReference>
<dbReference type="Gene3D" id="1.10.101.10">
    <property type="entry name" value="PGBD-like superfamily/PGBD"/>
    <property type="match status" value="2"/>
</dbReference>
<feature type="chain" id="PRO_5021742478" evidence="3">
    <location>
        <begin position="20"/>
        <end position="617"/>
    </location>
</feature>
<reference evidence="5 6" key="1">
    <citation type="submission" date="2019-06" db="EMBL/GenBank/DDBJ databases">
        <title>Genomic Encyclopedia of Archaeal and Bacterial Type Strains, Phase II (KMG-II): from individual species to whole genera.</title>
        <authorList>
            <person name="Goeker M."/>
        </authorList>
    </citation>
    <scope>NUCLEOTIDE SEQUENCE [LARGE SCALE GENOMIC DNA]</scope>
    <source>
        <strain evidence="5 6">DSM 18423</strain>
    </source>
</reference>
<sequence>MKLRLVIACACVVAPPAVAENRALIMGTQTYGEDVELTAEGDVSAAVEALEAAGFDVISGVDLEIEALRENMGSLLTDEAPERSVILLSGRFAHSGYESWYLPGAADAPSLATVDGAALSLSTVMEIVGRSQGGAVVLLGSPMAELEDLNAEAGVVSDASAEDAPDDLPFALGFGLMPGLGTINPPQGVTVIAGDIPDILSFAEDTLVMPGQSLPEMLADTEGLEAYGFLSPLLSFLPADDATPEAEPVEEQNTEREAEAEGAVWQAAQDTDTIVAYEAYLAQYPEGAFAADARAAIDALAADPERIEAALELGASARQQIQQQLNVLGYDTRGVDGIFGPGTRNAISNWQQDSGLEATSFLTAEQIDVLNDMATTREAELEEEAREQELERERADRAYWEDTGRGQDEAGLRAYLERFPDGLFSDVAGARLAEIETARDREAWETALAEDTEAAYRRYLDAHEDGAFADSARARLAEMGEDNALAADEAAWSEAQQIDTADAYARYLEDFPEGAFSEPATQRLDELTEDAPEQEEITQEQAREAEAALGLNTITRGLVEVLLTAQGFNPGRTDGQFDSDTRAALRAYQEARGLPVSGYVDSETQSQMISDGLPLSR</sequence>
<keyword evidence="1" id="KW-0175">Coiled coil</keyword>
<proteinExistence type="predicted"/>
<evidence type="ECO:0000256" key="3">
    <source>
        <dbReference type="SAM" id="SignalP"/>
    </source>
</evidence>
<dbReference type="Proteomes" id="UP000320582">
    <property type="component" value="Unassembled WGS sequence"/>
</dbReference>
<feature type="coiled-coil region" evidence="1">
    <location>
        <begin position="371"/>
        <end position="398"/>
    </location>
</feature>
<gene>
    <name evidence="5" type="ORF">BD293_0195</name>
</gene>
<dbReference type="Gene3D" id="1.25.40.10">
    <property type="entry name" value="Tetratricopeptide repeat domain"/>
    <property type="match status" value="1"/>
</dbReference>
<evidence type="ECO:0000256" key="2">
    <source>
        <dbReference type="SAM" id="MobiDB-lite"/>
    </source>
</evidence>
<keyword evidence="6" id="KW-1185">Reference proteome</keyword>
<dbReference type="InterPro" id="IPR002477">
    <property type="entry name" value="Peptidoglycan-bd-like"/>
</dbReference>
<feature type="domain" description="Peptidoglycan binding-like" evidence="4">
    <location>
        <begin position="561"/>
        <end position="608"/>
    </location>
</feature>
<protein>
    <submittedName>
        <fullName evidence="5">Putative peptidoglycan binding protein</fullName>
    </submittedName>
</protein>
<dbReference type="RefSeq" id="WP_142079394.1">
    <property type="nucleotide sequence ID" value="NZ_VFPT01000001.1"/>
</dbReference>
<name>A0A543K953_9RHOB</name>
<dbReference type="InterPro" id="IPR036365">
    <property type="entry name" value="PGBD-like_sf"/>
</dbReference>
<evidence type="ECO:0000313" key="5">
    <source>
        <dbReference type="EMBL" id="TQM91620.1"/>
    </source>
</evidence>
<evidence type="ECO:0000313" key="6">
    <source>
        <dbReference type="Proteomes" id="UP000320582"/>
    </source>
</evidence>
<evidence type="ECO:0000256" key="1">
    <source>
        <dbReference type="SAM" id="Coils"/>
    </source>
</evidence>
<keyword evidence="3" id="KW-0732">Signal</keyword>
<dbReference type="AlphaFoldDB" id="A0A543K953"/>
<feature type="signal peptide" evidence="3">
    <location>
        <begin position="1"/>
        <end position="19"/>
    </location>
</feature>
<comment type="caution">
    <text evidence="5">The sequence shown here is derived from an EMBL/GenBank/DDBJ whole genome shotgun (WGS) entry which is preliminary data.</text>
</comment>
<dbReference type="InterPro" id="IPR011990">
    <property type="entry name" value="TPR-like_helical_dom_sf"/>
</dbReference>